<reference evidence="2" key="1">
    <citation type="journal article" date="2019" name="Int. J. Syst. Evol. Microbiol.">
        <title>The Global Catalogue of Microorganisms (GCM) 10K type strain sequencing project: providing services to taxonomists for standard genome sequencing and annotation.</title>
        <authorList>
            <consortium name="The Broad Institute Genomics Platform"/>
            <consortium name="The Broad Institute Genome Sequencing Center for Infectious Disease"/>
            <person name="Wu L."/>
            <person name="Ma J."/>
        </authorList>
    </citation>
    <scope>NUCLEOTIDE SEQUENCE [LARGE SCALE GENOMIC DNA]</scope>
    <source>
        <strain evidence="2">CCUG 56331</strain>
    </source>
</reference>
<sequence length="89" mass="10224">MKTAGEIVRYLNETGANVYELSKELGLSETTLRSRLLKLGYRMNQEGQWYFLGDPDKEPKDADIVSKKRMIIPKVLHSRPRENVKVSAD</sequence>
<dbReference type="EMBL" id="JBHSNQ010000014">
    <property type="protein sequence ID" value="MFC5540468.1"/>
    <property type="molecule type" value="Genomic_DNA"/>
</dbReference>
<keyword evidence="2" id="KW-1185">Reference proteome</keyword>
<name>A0ABW0R6Q8_9BACL</name>
<organism evidence="1 2">
    <name type="scientific">Ureibacillus suwonensis</name>
    <dbReference type="NCBI Taxonomy" id="313007"/>
    <lineage>
        <taxon>Bacteria</taxon>
        <taxon>Bacillati</taxon>
        <taxon>Bacillota</taxon>
        <taxon>Bacilli</taxon>
        <taxon>Bacillales</taxon>
        <taxon>Caryophanaceae</taxon>
        <taxon>Ureibacillus</taxon>
    </lineage>
</organism>
<proteinExistence type="predicted"/>
<gene>
    <name evidence="1" type="ORF">ACFPOH_01485</name>
</gene>
<protein>
    <submittedName>
        <fullName evidence="1">Uncharacterized protein</fullName>
    </submittedName>
</protein>
<comment type="caution">
    <text evidence="1">The sequence shown here is derived from an EMBL/GenBank/DDBJ whole genome shotgun (WGS) entry which is preliminary data.</text>
</comment>
<evidence type="ECO:0000313" key="2">
    <source>
        <dbReference type="Proteomes" id="UP001595978"/>
    </source>
</evidence>
<accession>A0ABW0R6Q8</accession>
<dbReference type="RefSeq" id="WP_390308669.1">
    <property type="nucleotide sequence ID" value="NZ_JBHSNQ010000014.1"/>
</dbReference>
<evidence type="ECO:0000313" key="1">
    <source>
        <dbReference type="EMBL" id="MFC5540468.1"/>
    </source>
</evidence>
<dbReference type="Proteomes" id="UP001595978">
    <property type="component" value="Unassembled WGS sequence"/>
</dbReference>